<reference evidence="2 3" key="2">
    <citation type="journal article" date="2015" name="Eukaryot. Cell">
        <title>Asexual propagation of a virulent clone complex in a human and feline outbreak of sporotrichosis.</title>
        <authorList>
            <person name="Teixeira Mde M."/>
            <person name="Rodrigues A.M."/>
            <person name="Tsui C.K."/>
            <person name="de Almeida L.G."/>
            <person name="Van Diepeningen A.D."/>
            <person name="van den Ende B.G."/>
            <person name="Fernandes G.F."/>
            <person name="Kano R."/>
            <person name="Hamelin R.C."/>
            <person name="Lopes-Bezerra L.M."/>
            <person name="Vasconcelos A.T."/>
            <person name="de Hoog S."/>
            <person name="de Camargo Z.P."/>
            <person name="Felipe M.S."/>
        </authorList>
    </citation>
    <scope>NUCLEOTIDE SEQUENCE [LARGE SCALE GENOMIC DNA]</scope>
    <source>
        <strain evidence="2 3">1099-18</strain>
    </source>
</reference>
<dbReference type="EMBL" id="AXCR01000007">
    <property type="protein sequence ID" value="KJR84673.1"/>
    <property type="molecule type" value="Genomic_DNA"/>
</dbReference>
<feature type="region of interest" description="Disordered" evidence="1">
    <location>
        <begin position="1"/>
        <end position="40"/>
    </location>
</feature>
<organism evidence="2 3">
    <name type="scientific">Sporothrix schenckii 1099-18</name>
    <dbReference type="NCBI Taxonomy" id="1397361"/>
    <lineage>
        <taxon>Eukaryota</taxon>
        <taxon>Fungi</taxon>
        <taxon>Dikarya</taxon>
        <taxon>Ascomycota</taxon>
        <taxon>Pezizomycotina</taxon>
        <taxon>Sordariomycetes</taxon>
        <taxon>Sordariomycetidae</taxon>
        <taxon>Ophiostomatales</taxon>
        <taxon>Ophiostomataceae</taxon>
        <taxon>Sporothrix</taxon>
    </lineage>
</organism>
<feature type="compositionally biased region" description="Acidic residues" evidence="1">
    <location>
        <begin position="19"/>
        <end position="28"/>
    </location>
</feature>
<feature type="region of interest" description="Disordered" evidence="1">
    <location>
        <begin position="74"/>
        <end position="94"/>
    </location>
</feature>
<gene>
    <name evidence="2" type="ORF">SPSK_10131</name>
</gene>
<dbReference type="AlphaFoldDB" id="A0A0F2M4P2"/>
<comment type="caution">
    <text evidence="2">The sequence shown here is derived from an EMBL/GenBank/DDBJ whole genome shotgun (WGS) entry which is preliminary data.</text>
</comment>
<feature type="compositionally biased region" description="Basic and acidic residues" evidence="1">
    <location>
        <begin position="82"/>
        <end position="94"/>
    </location>
</feature>
<reference evidence="2 3" key="1">
    <citation type="journal article" date="2014" name="BMC Genomics">
        <title>Comparative genomics of the major fungal agents of human and animal Sporotrichosis: Sporothrix schenckii and Sporothrix brasiliensis.</title>
        <authorList>
            <person name="Teixeira M.M."/>
            <person name="de Almeida L.G."/>
            <person name="Kubitschek-Barreira P."/>
            <person name="Alves F.L."/>
            <person name="Kioshima E.S."/>
            <person name="Abadio A.K."/>
            <person name="Fernandes L."/>
            <person name="Derengowski L.S."/>
            <person name="Ferreira K.S."/>
            <person name="Souza R.C."/>
            <person name="Ruiz J.C."/>
            <person name="de Andrade N.C."/>
            <person name="Paes H.C."/>
            <person name="Nicola A.M."/>
            <person name="Albuquerque P."/>
            <person name="Gerber A.L."/>
            <person name="Martins V.P."/>
            <person name="Peconick L.D."/>
            <person name="Neto A.V."/>
            <person name="Chaucanez C.B."/>
            <person name="Silva P.A."/>
            <person name="Cunha O.L."/>
            <person name="de Oliveira F.F."/>
            <person name="dos Santos T.C."/>
            <person name="Barros A.L."/>
            <person name="Soares M.A."/>
            <person name="de Oliveira L.M."/>
            <person name="Marini M.M."/>
            <person name="Villalobos-Duno H."/>
            <person name="Cunha M.M."/>
            <person name="de Hoog S."/>
            <person name="da Silveira J.F."/>
            <person name="Henrissat B."/>
            <person name="Nino-Vega G.A."/>
            <person name="Cisalpino P.S."/>
            <person name="Mora-Montes H.M."/>
            <person name="Almeida S.R."/>
            <person name="Stajich J.E."/>
            <person name="Lopes-Bezerra L.M."/>
            <person name="Vasconcelos A.T."/>
            <person name="Felipe M.S."/>
        </authorList>
    </citation>
    <scope>NUCLEOTIDE SEQUENCE [LARGE SCALE GENOMIC DNA]</scope>
    <source>
        <strain evidence="2 3">1099-18</strain>
    </source>
</reference>
<proteinExistence type="predicted"/>
<dbReference type="GeneID" id="27671962"/>
<sequence length="94" mass="10889">MDEEGSPVGGTDSGKEGLEREEEESQEENQEKKGVGSKTRISESLVWAEISRRCRYGGAFLQRFFFFRKKRLSGDFLPKPKYGRDERDEPARLR</sequence>
<evidence type="ECO:0000313" key="3">
    <source>
        <dbReference type="Proteomes" id="UP000033710"/>
    </source>
</evidence>
<dbReference type="Proteomes" id="UP000033710">
    <property type="component" value="Unassembled WGS sequence"/>
</dbReference>
<evidence type="ECO:0000256" key="1">
    <source>
        <dbReference type="SAM" id="MobiDB-lite"/>
    </source>
</evidence>
<dbReference type="KEGG" id="ssck:SPSK_10131"/>
<protein>
    <submittedName>
        <fullName evidence="2">Uncharacterized protein</fullName>
    </submittedName>
</protein>
<name>A0A0F2M4P2_SPOSC</name>
<accession>A0A0F2M4P2</accession>
<evidence type="ECO:0000313" key="2">
    <source>
        <dbReference type="EMBL" id="KJR84673.1"/>
    </source>
</evidence>
<dbReference type="VEuPathDB" id="FungiDB:SPSK_10131"/>
<dbReference type="RefSeq" id="XP_016587349.1">
    <property type="nucleotide sequence ID" value="XM_016736685.1"/>
</dbReference>